<dbReference type="AlphaFoldDB" id="A0A9P5T5E3"/>
<evidence type="ECO:0000313" key="4">
    <source>
        <dbReference type="Proteomes" id="UP000759537"/>
    </source>
</evidence>
<feature type="region of interest" description="Disordered" evidence="1">
    <location>
        <begin position="112"/>
        <end position="157"/>
    </location>
</feature>
<keyword evidence="4" id="KW-1185">Reference proteome</keyword>
<evidence type="ECO:0000313" key="3">
    <source>
        <dbReference type="EMBL" id="KAF8476601.1"/>
    </source>
</evidence>
<dbReference type="PROSITE" id="PS00036">
    <property type="entry name" value="BZIP_BASIC"/>
    <property type="match status" value="1"/>
</dbReference>
<dbReference type="GO" id="GO:0003700">
    <property type="term" value="F:DNA-binding transcription factor activity"/>
    <property type="evidence" value="ECO:0007669"/>
    <property type="project" value="InterPro"/>
</dbReference>
<feature type="domain" description="BZIP" evidence="2">
    <location>
        <begin position="444"/>
        <end position="458"/>
    </location>
</feature>
<dbReference type="CDD" id="cd12193">
    <property type="entry name" value="bZIP_GCN4"/>
    <property type="match status" value="1"/>
</dbReference>
<name>A0A9P5T5E3_9AGAM</name>
<comment type="caution">
    <text evidence="3">The sequence shown here is derived from an EMBL/GenBank/DDBJ whole genome shotgun (WGS) entry which is preliminary data.</text>
</comment>
<organism evidence="3 4">
    <name type="scientific">Russula ochroleuca</name>
    <dbReference type="NCBI Taxonomy" id="152965"/>
    <lineage>
        <taxon>Eukaryota</taxon>
        <taxon>Fungi</taxon>
        <taxon>Dikarya</taxon>
        <taxon>Basidiomycota</taxon>
        <taxon>Agaricomycotina</taxon>
        <taxon>Agaricomycetes</taxon>
        <taxon>Russulales</taxon>
        <taxon>Russulaceae</taxon>
        <taxon>Russula</taxon>
    </lineage>
</organism>
<sequence length="504" mass="55049">MHSATTSALPSSPQASGAILPDDVQQRSPRATWAHVQRQCDMGPAPYDSVSMTVVANHPESRVENSALIQSSSPRLHRLHPLQPAQPEGTVPSPLSAISPDQYNFQINNQHGRRLPLNSFPPTQISETSSSYPGAQQSSNSSPYHDPLNLPTSRPRTYNQVFHSTSDLAAHHGIPQSLPPPPRTTPRSSEPEPEPIPDFHLSALCSNYLTMLASNKSPEQTSVPEDSSTVAVPMSANDEAAAQAIASALSASPVFLNPSDFLTSPVSPWDDLLTTPALDADAGMMPDIYTSPIMGFGDDFDNNMPSLFGSSAYEGYDAKETVGSHLSPSDLPLPDMDDMYQISPGTPVMDDVSMQPSPLHEDDSSAFPTRRKSAPTGTRKNITPEALVPYDAPIQPRKYRLPSSTSRKELPATFARKRARSSVPHEPEPVVGATLSEEDAIKAKRLQNTLAARRSRKRKLEYQRELEDAIDAERKDKEMWRAHALVLEALLRDKGHEVPRMIDA</sequence>
<dbReference type="Gene3D" id="3.30.160.60">
    <property type="entry name" value="Classic Zinc Finger"/>
    <property type="match status" value="1"/>
</dbReference>
<protein>
    <recommendedName>
        <fullName evidence="2">BZIP domain-containing protein</fullName>
    </recommendedName>
</protein>
<reference evidence="3" key="1">
    <citation type="submission" date="2019-10" db="EMBL/GenBank/DDBJ databases">
        <authorList>
            <consortium name="DOE Joint Genome Institute"/>
            <person name="Kuo A."/>
            <person name="Miyauchi S."/>
            <person name="Kiss E."/>
            <person name="Drula E."/>
            <person name="Kohler A."/>
            <person name="Sanchez-Garcia M."/>
            <person name="Andreopoulos B."/>
            <person name="Barry K.W."/>
            <person name="Bonito G."/>
            <person name="Buee M."/>
            <person name="Carver A."/>
            <person name="Chen C."/>
            <person name="Cichocki N."/>
            <person name="Clum A."/>
            <person name="Culley D."/>
            <person name="Crous P.W."/>
            <person name="Fauchery L."/>
            <person name="Girlanda M."/>
            <person name="Hayes R."/>
            <person name="Keri Z."/>
            <person name="LaButti K."/>
            <person name="Lipzen A."/>
            <person name="Lombard V."/>
            <person name="Magnuson J."/>
            <person name="Maillard F."/>
            <person name="Morin E."/>
            <person name="Murat C."/>
            <person name="Nolan M."/>
            <person name="Ohm R."/>
            <person name="Pangilinan J."/>
            <person name="Pereira M."/>
            <person name="Perotto S."/>
            <person name="Peter M."/>
            <person name="Riley R."/>
            <person name="Sitrit Y."/>
            <person name="Stielow B."/>
            <person name="Szollosi G."/>
            <person name="Zifcakova L."/>
            <person name="Stursova M."/>
            <person name="Spatafora J.W."/>
            <person name="Tedersoo L."/>
            <person name="Vaario L.-M."/>
            <person name="Yamada A."/>
            <person name="Yan M."/>
            <person name="Wang P."/>
            <person name="Xu J."/>
            <person name="Bruns T."/>
            <person name="Baldrian P."/>
            <person name="Vilgalys R."/>
            <person name="Henrissat B."/>
            <person name="Grigoriev I.V."/>
            <person name="Hibbett D."/>
            <person name="Nagy L.G."/>
            <person name="Martin F.M."/>
        </authorList>
    </citation>
    <scope>NUCLEOTIDE SEQUENCE</scope>
    <source>
        <strain evidence="3">Prilba</strain>
    </source>
</reference>
<feature type="region of interest" description="Disordered" evidence="1">
    <location>
        <begin position="171"/>
        <end position="199"/>
    </location>
</feature>
<accession>A0A9P5T5E3</accession>
<dbReference type="Proteomes" id="UP000759537">
    <property type="component" value="Unassembled WGS sequence"/>
</dbReference>
<dbReference type="EMBL" id="WHVB01000014">
    <property type="protein sequence ID" value="KAF8476601.1"/>
    <property type="molecule type" value="Genomic_DNA"/>
</dbReference>
<gene>
    <name evidence="3" type="ORF">DFH94DRAFT_756835</name>
</gene>
<dbReference type="InterPro" id="IPR046347">
    <property type="entry name" value="bZIP_sf"/>
</dbReference>
<evidence type="ECO:0000259" key="2">
    <source>
        <dbReference type="PROSITE" id="PS00036"/>
    </source>
</evidence>
<feature type="compositionally biased region" description="Polar residues" evidence="1">
    <location>
        <begin position="1"/>
        <end position="15"/>
    </location>
</feature>
<feature type="region of interest" description="Disordered" evidence="1">
    <location>
        <begin position="79"/>
        <end position="100"/>
    </location>
</feature>
<dbReference type="InterPro" id="IPR004827">
    <property type="entry name" value="bZIP"/>
</dbReference>
<proteinExistence type="predicted"/>
<dbReference type="OrthoDB" id="2257100at2759"/>
<feature type="compositionally biased region" description="Polar residues" evidence="1">
    <location>
        <begin position="120"/>
        <end position="143"/>
    </location>
</feature>
<feature type="region of interest" description="Disordered" evidence="1">
    <location>
        <begin position="1"/>
        <end position="32"/>
    </location>
</feature>
<feature type="region of interest" description="Disordered" evidence="1">
    <location>
        <begin position="353"/>
        <end position="384"/>
    </location>
</feature>
<reference evidence="3" key="2">
    <citation type="journal article" date="2020" name="Nat. Commun.">
        <title>Large-scale genome sequencing of mycorrhizal fungi provides insights into the early evolution of symbiotic traits.</title>
        <authorList>
            <person name="Miyauchi S."/>
            <person name="Kiss E."/>
            <person name="Kuo A."/>
            <person name="Drula E."/>
            <person name="Kohler A."/>
            <person name="Sanchez-Garcia M."/>
            <person name="Morin E."/>
            <person name="Andreopoulos B."/>
            <person name="Barry K.W."/>
            <person name="Bonito G."/>
            <person name="Buee M."/>
            <person name="Carver A."/>
            <person name="Chen C."/>
            <person name="Cichocki N."/>
            <person name="Clum A."/>
            <person name="Culley D."/>
            <person name="Crous P.W."/>
            <person name="Fauchery L."/>
            <person name="Girlanda M."/>
            <person name="Hayes R.D."/>
            <person name="Keri Z."/>
            <person name="LaButti K."/>
            <person name="Lipzen A."/>
            <person name="Lombard V."/>
            <person name="Magnuson J."/>
            <person name="Maillard F."/>
            <person name="Murat C."/>
            <person name="Nolan M."/>
            <person name="Ohm R.A."/>
            <person name="Pangilinan J."/>
            <person name="Pereira M.F."/>
            <person name="Perotto S."/>
            <person name="Peter M."/>
            <person name="Pfister S."/>
            <person name="Riley R."/>
            <person name="Sitrit Y."/>
            <person name="Stielow J.B."/>
            <person name="Szollosi G."/>
            <person name="Zifcakova L."/>
            <person name="Stursova M."/>
            <person name="Spatafora J.W."/>
            <person name="Tedersoo L."/>
            <person name="Vaario L.M."/>
            <person name="Yamada A."/>
            <person name="Yan M."/>
            <person name="Wang P."/>
            <person name="Xu J."/>
            <person name="Bruns T."/>
            <person name="Baldrian P."/>
            <person name="Vilgalys R."/>
            <person name="Dunand C."/>
            <person name="Henrissat B."/>
            <person name="Grigoriev I.V."/>
            <person name="Hibbett D."/>
            <person name="Nagy L.G."/>
            <person name="Martin F.M."/>
        </authorList>
    </citation>
    <scope>NUCLEOTIDE SEQUENCE</scope>
    <source>
        <strain evidence="3">Prilba</strain>
    </source>
</reference>
<evidence type="ECO:0000256" key="1">
    <source>
        <dbReference type="SAM" id="MobiDB-lite"/>
    </source>
</evidence>
<dbReference type="SUPFAM" id="SSF57959">
    <property type="entry name" value="Leucine zipper domain"/>
    <property type="match status" value="1"/>
</dbReference>